<gene>
    <name evidence="6" type="ORF">ECRASSUSDP1_LOCUS10906</name>
</gene>
<reference evidence="6" key="1">
    <citation type="submission" date="2023-07" db="EMBL/GenBank/DDBJ databases">
        <authorList>
            <consortium name="AG Swart"/>
            <person name="Singh M."/>
            <person name="Singh A."/>
            <person name="Seah K."/>
            <person name="Emmerich C."/>
        </authorList>
    </citation>
    <scope>NUCLEOTIDE SEQUENCE</scope>
    <source>
        <strain evidence="6">DP1</strain>
    </source>
</reference>
<dbReference type="GO" id="GO:0000049">
    <property type="term" value="F:tRNA binding"/>
    <property type="evidence" value="ECO:0007669"/>
    <property type="project" value="UniProtKB-UniRule"/>
</dbReference>
<dbReference type="PANTHER" id="PTHR11586:SF33">
    <property type="entry name" value="AMINOACYL TRNA SYNTHASE COMPLEX-INTERACTING MULTIFUNCTIONAL PROTEIN 1"/>
    <property type="match status" value="1"/>
</dbReference>
<dbReference type="CDD" id="cd02799">
    <property type="entry name" value="tRNA_bind_EMAP-II_like"/>
    <property type="match status" value="1"/>
</dbReference>
<dbReference type="Gene3D" id="1.20.1050.130">
    <property type="match status" value="1"/>
</dbReference>
<dbReference type="EMBL" id="CAMPGE010010757">
    <property type="protein sequence ID" value="CAI2369603.1"/>
    <property type="molecule type" value="Genomic_DNA"/>
</dbReference>
<dbReference type="PROSITE" id="PS50886">
    <property type="entry name" value="TRBD"/>
    <property type="match status" value="1"/>
</dbReference>
<evidence type="ECO:0000256" key="2">
    <source>
        <dbReference type="ARBA" id="ARBA00022884"/>
    </source>
</evidence>
<dbReference type="PANTHER" id="PTHR11586">
    <property type="entry name" value="TRNA-AMINOACYLATION COFACTOR ARC1 FAMILY MEMBER"/>
    <property type="match status" value="1"/>
</dbReference>
<accession>A0AAD1ULP8</accession>
<name>A0AAD1ULP8_EUPCR</name>
<dbReference type="InterPro" id="IPR051270">
    <property type="entry name" value="Tyrosine-tRNA_ligase_regulator"/>
</dbReference>
<dbReference type="SUPFAM" id="SSF47616">
    <property type="entry name" value="GST C-terminal domain-like"/>
    <property type="match status" value="1"/>
</dbReference>
<protein>
    <recommendedName>
        <fullName evidence="5">tRNA-binding domain-containing protein</fullName>
    </recommendedName>
</protein>
<feature type="compositionally biased region" description="Basic and acidic residues" evidence="4">
    <location>
        <begin position="217"/>
        <end position="254"/>
    </location>
</feature>
<keyword evidence="1 3" id="KW-0820">tRNA-binding</keyword>
<dbReference type="SUPFAM" id="SSF50249">
    <property type="entry name" value="Nucleic acid-binding proteins"/>
    <property type="match status" value="1"/>
</dbReference>
<dbReference type="Pfam" id="PF01588">
    <property type="entry name" value="tRNA_bind"/>
    <property type="match status" value="1"/>
</dbReference>
<dbReference type="Gene3D" id="2.40.50.140">
    <property type="entry name" value="Nucleic acid-binding proteins"/>
    <property type="match status" value="1"/>
</dbReference>
<evidence type="ECO:0000256" key="3">
    <source>
        <dbReference type="PROSITE-ProRule" id="PRU00209"/>
    </source>
</evidence>
<feature type="region of interest" description="Disordered" evidence="4">
    <location>
        <begin position="217"/>
        <end position="281"/>
    </location>
</feature>
<keyword evidence="2 3" id="KW-0694">RNA-binding</keyword>
<dbReference type="Proteomes" id="UP001295684">
    <property type="component" value="Unassembled WGS sequence"/>
</dbReference>
<dbReference type="CDD" id="cd10289">
    <property type="entry name" value="GST_C_AaRS_like"/>
    <property type="match status" value="1"/>
</dbReference>
<sequence length="447" mass="50308">MTQIFLGTNLKSLAVEIMAKYTRAIDAELVKITTLTPEVQKETGIPTLPCMIVTEGDRTVKTENKKTFKCASTYAIFRHIAELTRFEKIFLGKSEIDNARILSYFELINSMEPQALADHLNNDLKFRVFVATYNITAADIYAYAHIAEHVKGFDDLKKLEYSNLFRWLDHIQHLPGLDKFAIEHSLFVEFPDENAKPLSKSEMKKLAKEKYKKEQKEAKAAAKAAGKTEGKKGKEDKKETKDQTKNEEEKKEVTTEGGQKPKKQKQKQAQNKGGKKGEVDYSAPPITLVDIRVGQITKVWKHPDSTKLYCEEIDIGEEKPRSIASGLQEFVPIEKMENAMVCVAANLKAKKLGGFPSQGMVLCAQNDDHTAVELLTPPAGAKPGDIVRFEGFEHNAPRQLNPKKKIFEAVQKDFKVDANGIAFYQDLEWKHENGKFTAETIRDGVIG</sequence>
<feature type="domain" description="TRNA-binding" evidence="5">
    <location>
        <begin position="285"/>
        <end position="388"/>
    </location>
</feature>
<dbReference type="GO" id="GO:0032991">
    <property type="term" value="C:protein-containing complex"/>
    <property type="evidence" value="ECO:0007669"/>
    <property type="project" value="UniProtKB-ARBA"/>
</dbReference>
<dbReference type="InterPro" id="IPR053836">
    <property type="entry name" value="Arc1-like_N"/>
</dbReference>
<evidence type="ECO:0000256" key="1">
    <source>
        <dbReference type="ARBA" id="ARBA00022555"/>
    </source>
</evidence>
<comment type="caution">
    <text evidence="6">The sequence shown here is derived from an EMBL/GenBank/DDBJ whole genome shotgun (WGS) entry which is preliminary data.</text>
</comment>
<evidence type="ECO:0000313" key="7">
    <source>
        <dbReference type="Proteomes" id="UP001295684"/>
    </source>
</evidence>
<organism evidence="6 7">
    <name type="scientific">Euplotes crassus</name>
    <dbReference type="NCBI Taxonomy" id="5936"/>
    <lineage>
        <taxon>Eukaryota</taxon>
        <taxon>Sar</taxon>
        <taxon>Alveolata</taxon>
        <taxon>Ciliophora</taxon>
        <taxon>Intramacronucleata</taxon>
        <taxon>Spirotrichea</taxon>
        <taxon>Hypotrichia</taxon>
        <taxon>Euplotida</taxon>
        <taxon>Euplotidae</taxon>
        <taxon>Moneuplotes</taxon>
    </lineage>
</organism>
<evidence type="ECO:0000256" key="4">
    <source>
        <dbReference type="SAM" id="MobiDB-lite"/>
    </source>
</evidence>
<dbReference type="Pfam" id="PF21972">
    <property type="entry name" value="Arc1p_N_like"/>
    <property type="match status" value="1"/>
</dbReference>
<evidence type="ECO:0000313" key="6">
    <source>
        <dbReference type="EMBL" id="CAI2369603.1"/>
    </source>
</evidence>
<dbReference type="InterPro" id="IPR036282">
    <property type="entry name" value="Glutathione-S-Trfase_C_sf"/>
</dbReference>
<dbReference type="InterPro" id="IPR002547">
    <property type="entry name" value="tRNA-bd_dom"/>
</dbReference>
<dbReference type="InterPro" id="IPR012340">
    <property type="entry name" value="NA-bd_OB-fold"/>
</dbReference>
<dbReference type="AlphaFoldDB" id="A0AAD1ULP8"/>
<evidence type="ECO:0000259" key="5">
    <source>
        <dbReference type="PROSITE" id="PS50886"/>
    </source>
</evidence>
<keyword evidence="7" id="KW-1185">Reference proteome</keyword>
<proteinExistence type="predicted"/>